<keyword evidence="2" id="KW-0472">Membrane</keyword>
<accession>A0A934NFQ7</accession>
<name>A0A934NFQ7_9BACT</name>
<evidence type="ECO:0000313" key="3">
    <source>
        <dbReference type="EMBL" id="MBJ7608930.1"/>
    </source>
</evidence>
<evidence type="ECO:0000256" key="1">
    <source>
        <dbReference type="SAM" id="MobiDB-lite"/>
    </source>
</evidence>
<proteinExistence type="predicted"/>
<feature type="transmembrane region" description="Helical" evidence="2">
    <location>
        <begin position="58"/>
        <end position="82"/>
    </location>
</feature>
<keyword evidence="2" id="KW-1133">Transmembrane helix</keyword>
<feature type="compositionally biased region" description="Basic and acidic residues" evidence="1">
    <location>
        <begin position="174"/>
        <end position="196"/>
    </location>
</feature>
<dbReference type="Proteomes" id="UP000614410">
    <property type="component" value="Unassembled WGS sequence"/>
</dbReference>
<evidence type="ECO:0000256" key="2">
    <source>
        <dbReference type="SAM" id="Phobius"/>
    </source>
</evidence>
<dbReference type="EMBL" id="JAEKNN010000026">
    <property type="protein sequence ID" value="MBJ7608930.1"/>
    <property type="molecule type" value="Genomic_DNA"/>
</dbReference>
<comment type="caution">
    <text evidence="3">The sequence shown here is derived from an EMBL/GenBank/DDBJ whole genome shotgun (WGS) entry which is preliminary data.</text>
</comment>
<feature type="transmembrane region" description="Helical" evidence="2">
    <location>
        <begin position="16"/>
        <end position="37"/>
    </location>
</feature>
<gene>
    <name evidence="3" type="ORF">JF887_05805</name>
</gene>
<reference evidence="3 4" key="1">
    <citation type="submission" date="2020-10" db="EMBL/GenBank/DDBJ databases">
        <title>Ca. Dormibacterota MAGs.</title>
        <authorList>
            <person name="Montgomery K."/>
        </authorList>
    </citation>
    <scope>NUCLEOTIDE SEQUENCE [LARGE SCALE GENOMIC DNA]</scope>
    <source>
        <strain evidence="3">Mitchell_Peninsula_5</strain>
    </source>
</reference>
<sequence length="196" mass="21092">MLAVVIDSLSQTGPVWWIPLGLGLLALVGGLAALSLAGPRDRHVSRRPFDTLGRLTGLPSWCAAGIGITLWSLVIAVVGFTWDVAWHADLGRDRDLFTPPHVMILVGLAGIGIASLASIALASADRVPVGLAAGRLRVPWSVVADGSHGPGGRCRFSTRRLLAFDVRDRRHHVEPHPPADDRRRRADSHRRVADAR</sequence>
<feature type="region of interest" description="Disordered" evidence="1">
    <location>
        <begin position="172"/>
        <end position="196"/>
    </location>
</feature>
<protein>
    <submittedName>
        <fullName evidence="3">Uncharacterized protein</fullName>
    </submittedName>
</protein>
<feature type="transmembrane region" description="Helical" evidence="2">
    <location>
        <begin position="102"/>
        <end position="122"/>
    </location>
</feature>
<keyword evidence="2" id="KW-0812">Transmembrane</keyword>
<organism evidence="3 4">
    <name type="scientific">Candidatus Amunia macphersoniae</name>
    <dbReference type="NCBI Taxonomy" id="3127014"/>
    <lineage>
        <taxon>Bacteria</taxon>
        <taxon>Bacillati</taxon>
        <taxon>Candidatus Dormiibacterota</taxon>
        <taxon>Candidatus Dormibacteria</taxon>
        <taxon>Candidatus Aeolococcales</taxon>
        <taxon>Candidatus Aeolococcaceae</taxon>
        <taxon>Candidatus Amunia</taxon>
    </lineage>
</organism>
<evidence type="ECO:0000313" key="4">
    <source>
        <dbReference type="Proteomes" id="UP000614410"/>
    </source>
</evidence>
<dbReference type="AlphaFoldDB" id="A0A934NFQ7"/>